<protein>
    <submittedName>
        <fullName evidence="3">Trehalase</fullName>
    </submittedName>
</protein>
<feature type="domain" description="GH15-like" evidence="1">
    <location>
        <begin position="287"/>
        <end position="649"/>
    </location>
</feature>
<sequence length="662" mass="73321">MTSTKPDSTEPAGGAETAAAIAGASGLVVGSVPDIRAASGWVRQSAVRSPFPPIEDYAFLSNCHTGALVASDGSIDWLCVPRFDSPSIFGSLLDREAGMFRLGPYGINHPTARDYEPGTNVLITTWRTLTGWILVRDALTIGPANGPDQVTPHTRPPYDDDADHLFVRTVECLEGHVDVEMICEPAFDYGRTPATWTFVDEKQHVADGSGAGTTVRLRSDMAMGIEGNRIRGRRRLKRGQTAYCVLSWADQLATPASCDEAMACIENTTAYWRNWLAGARIPDHRWRDALQRSAITVKGLTYMPTGATVAALTTSLPETPHGERNWDYRFTWMRDSSFTMQALHYLNLDWEADEFMQFVADIDTNHDGTLQIMYGIDGRRDLTEKTRDDLSGYGGARPVRVGNSAFGQKQNDVFGAVLDSVLLHTRRSQRMPRRLWPIVTSQADAAAKVWKHPDQGIWEARGDPQHYVSSKLMCWIAMDRAARLAEIRGHPDAKKRWAGVAKEIHDDILANGVREDGVLRQHYGTDALDASTLLAVLYNFLPPSDERMHNTVEAIAKDLTEDGFVLRYRTEETDDGLSGKEGSFLICSFWLVSALTATGQVERGVEMMERLLKVGSPLNLFAEEFQVRTGRHLGNFPQAFSHLALIQAASRIILAERLAEVA</sequence>
<keyword evidence="4" id="KW-1185">Reference proteome</keyword>
<dbReference type="InterPro" id="IPR012341">
    <property type="entry name" value="6hp_glycosidase-like_sf"/>
</dbReference>
<evidence type="ECO:0000259" key="1">
    <source>
        <dbReference type="Pfam" id="PF00723"/>
    </source>
</evidence>
<dbReference type="PANTHER" id="PTHR31616:SF10">
    <property type="entry name" value="TREHALASE"/>
    <property type="match status" value="1"/>
</dbReference>
<dbReference type="SUPFAM" id="SSF48208">
    <property type="entry name" value="Six-hairpin glycosidases"/>
    <property type="match status" value="1"/>
</dbReference>
<dbReference type="Proteomes" id="UP000624325">
    <property type="component" value="Unassembled WGS sequence"/>
</dbReference>
<dbReference type="InterPro" id="IPR008928">
    <property type="entry name" value="6-hairpin_glycosidase_sf"/>
</dbReference>
<dbReference type="EMBL" id="BONC01000035">
    <property type="protein sequence ID" value="GIF58606.1"/>
    <property type="molecule type" value="Genomic_DNA"/>
</dbReference>
<accession>A0ABQ4C748</accession>
<dbReference type="InterPro" id="IPR011613">
    <property type="entry name" value="GH15-like"/>
</dbReference>
<dbReference type="Pfam" id="PF00723">
    <property type="entry name" value="Glyco_hydro_15"/>
    <property type="match status" value="1"/>
</dbReference>
<dbReference type="Gene3D" id="1.50.10.10">
    <property type="match status" value="1"/>
</dbReference>
<evidence type="ECO:0000313" key="4">
    <source>
        <dbReference type="Proteomes" id="UP000624325"/>
    </source>
</evidence>
<proteinExistence type="predicted"/>
<evidence type="ECO:0000259" key="2">
    <source>
        <dbReference type="Pfam" id="PF19291"/>
    </source>
</evidence>
<gene>
    <name evidence="3" type="ORF">Air01nite_47010</name>
</gene>
<dbReference type="RefSeq" id="WP_239090908.1">
    <property type="nucleotide sequence ID" value="NZ_BAAALU010000045.1"/>
</dbReference>
<feature type="domain" description="Trehalase-like N-terminal" evidence="2">
    <location>
        <begin position="52"/>
        <end position="130"/>
    </location>
</feature>
<reference evidence="3 4" key="1">
    <citation type="submission" date="2021-01" db="EMBL/GenBank/DDBJ databases">
        <title>Whole genome shotgun sequence of Asanoa iriomotensis NBRC 100142.</title>
        <authorList>
            <person name="Komaki H."/>
            <person name="Tamura T."/>
        </authorList>
    </citation>
    <scope>NUCLEOTIDE SEQUENCE [LARGE SCALE GENOMIC DNA]</scope>
    <source>
        <strain evidence="3 4">NBRC 100142</strain>
    </source>
</reference>
<dbReference type="PANTHER" id="PTHR31616">
    <property type="entry name" value="TREHALASE"/>
    <property type="match status" value="1"/>
</dbReference>
<name>A0ABQ4C748_9ACTN</name>
<evidence type="ECO:0000313" key="3">
    <source>
        <dbReference type="EMBL" id="GIF58606.1"/>
    </source>
</evidence>
<dbReference type="Pfam" id="PF19291">
    <property type="entry name" value="TREH_N"/>
    <property type="match status" value="1"/>
</dbReference>
<comment type="caution">
    <text evidence="3">The sequence shown here is derived from an EMBL/GenBank/DDBJ whole genome shotgun (WGS) entry which is preliminary data.</text>
</comment>
<organism evidence="3 4">
    <name type="scientific">Asanoa iriomotensis</name>
    <dbReference type="NCBI Taxonomy" id="234613"/>
    <lineage>
        <taxon>Bacteria</taxon>
        <taxon>Bacillati</taxon>
        <taxon>Actinomycetota</taxon>
        <taxon>Actinomycetes</taxon>
        <taxon>Micromonosporales</taxon>
        <taxon>Micromonosporaceae</taxon>
        <taxon>Asanoa</taxon>
    </lineage>
</organism>
<dbReference type="InterPro" id="IPR045582">
    <property type="entry name" value="Trehalase-like_N"/>
</dbReference>